<name>J9EZD4_WUCBA</name>
<feature type="region of interest" description="Disordered" evidence="1">
    <location>
        <begin position="134"/>
        <end position="170"/>
    </location>
</feature>
<protein>
    <submittedName>
        <fullName evidence="2">Uncharacterized protein</fullName>
    </submittedName>
</protein>
<organism evidence="2 3">
    <name type="scientific">Wuchereria bancrofti</name>
    <dbReference type="NCBI Taxonomy" id="6293"/>
    <lineage>
        <taxon>Eukaryota</taxon>
        <taxon>Metazoa</taxon>
        <taxon>Ecdysozoa</taxon>
        <taxon>Nematoda</taxon>
        <taxon>Chromadorea</taxon>
        <taxon>Rhabditida</taxon>
        <taxon>Spirurina</taxon>
        <taxon>Spiruromorpha</taxon>
        <taxon>Filarioidea</taxon>
        <taxon>Onchocercidae</taxon>
        <taxon>Wuchereria</taxon>
    </lineage>
</organism>
<gene>
    <name evidence="2" type="ORF">WUBG_01507</name>
</gene>
<accession>J9EZD4</accession>
<dbReference type="EMBL" id="ADBV01000345">
    <property type="protein sequence ID" value="EJW87578.1"/>
    <property type="molecule type" value="Genomic_DNA"/>
</dbReference>
<sequence length="278" mass="31103">MFGQRDIYSWKAYHLLRTLIDIAFDNEEIIKVLAENEQARNSLYKLKDWFKLQLTAESAKSDIYDYDSRRDDLDKSTETEGMDSFIEIYEKFDDFLSKLNVPSSVVSSGSSSSSDGDNFTADIFFGDMPRNVTRISSDRRRSSEEHPRSAEHTSADCGRAEVSSIIDSPKNITSPIESKLSLKTGTSDEALTLGTSMSLSERLLANVGLPPPPPYSEHDSTDVISQQYPRVQQSVSSLGTPRSWQISLTNEVNRPEDDSSIESTSTGVEMEDVPPPYE</sequence>
<dbReference type="AlphaFoldDB" id="J9EZD4"/>
<feature type="region of interest" description="Disordered" evidence="1">
    <location>
        <begin position="229"/>
        <end position="278"/>
    </location>
</feature>
<dbReference type="Proteomes" id="UP000004810">
    <property type="component" value="Unassembled WGS sequence"/>
</dbReference>
<evidence type="ECO:0000313" key="2">
    <source>
        <dbReference type="EMBL" id="EJW87578.1"/>
    </source>
</evidence>
<reference evidence="3" key="1">
    <citation type="submission" date="2012-08" db="EMBL/GenBank/DDBJ databases">
        <title>The Genome Sequence of Wuchereria bancrofti.</title>
        <authorList>
            <person name="Nutman T.B."/>
            <person name="Fink D.L."/>
            <person name="Russ C."/>
            <person name="Young S."/>
            <person name="Zeng Q."/>
            <person name="Koehrsen M."/>
            <person name="Alvarado L."/>
            <person name="Berlin A."/>
            <person name="Chapman S.B."/>
            <person name="Chen Z."/>
            <person name="Freedman E."/>
            <person name="Gellesch M."/>
            <person name="Goldberg J."/>
            <person name="Griggs A."/>
            <person name="Gujja S."/>
            <person name="Heilman E.R."/>
            <person name="Heiman D."/>
            <person name="Hepburn T."/>
            <person name="Howarth C."/>
            <person name="Jen D."/>
            <person name="Larson L."/>
            <person name="Lewis B."/>
            <person name="Mehta T."/>
            <person name="Park D."/>
            <person name="Pearson M."/>
            <person name="Roberts A."/>
            <person name="Saif S."/>
            <person name="Shea T."/>
            <person name="Shenoy N."/>
            <person name="Sisk P."/>
            <person name="Stolte C."/>
            <person name="Sykes S."/>
            <person name="Walk T."/>
            <person name="White J."/>
            <person name="Yandava C."/>
            <person name="Haas B."/>
            <person name="Henn M.R."/>
            <person name="Nusbaum C."/>
            <person name="Birren B."/>
        </authorList>
    </citation>
    <scope>NUCLEOTIDE SEQUENCE [LARGE SCALE GENOMIC DNA]</scope>
    <source>
        <strain evidence="3">NA</strain>
    </source>
</reference>
<comment type="caution">
    <text evidence="2">The sequence shown here is derived from an EMBL/GenBank/DDBJ whole genome shotgun (WGS) entry which is preliminary data.</text>
</comment>
<feature type="compositionally biased region" description="Basic and acidic residues" evidence="1">
    <location>
        <begin position="136"/>
        <end position="154"/>
    </location>
</feature>
<feature type="compositionally biased region" description="Polar residues" evidence="1">
    <location>
        <begin position="229"/>
        <end position="252"/>
    </location>
</feature>
<proteinExistence type="predicted"/>
<evidence type="ECO:0000256" key="1">
    <source>
        <dbReference type="SAM" id="MobiDB-lite"/>
    </source>
</evidence>
<evidence type="ECO:0000313" key="3">
    <source>
        <dbReference type="Proteomes" id="UP000004810"/>
    </source>
</evidence>